<evidence type="ECO:0000313" key="3">
    <source>
        <dbReference type="Proteomes" id="UP001595912"/>
    </source>
</evidence>
<accession>A0ABV9WCT0</accession>
<feature type="domain" description="SnoaL-like" evidence="1">
    <location>
        <begin position="7"/>
        <end position="100"/>
    </location>
</feature>
<evidence type="ECO:0000259" key="1">
    <source>
        <dbReference type="Pfam" id="PF12680"/>
    </source>
</evidence>
<sequence>MNHWIMGAATGDWTRLIGMLAESVTFHVPVEGFAGVRHGAADAIRFFEWLAASVRADLVVHSVLMGEAGVAFEVQVAGTMRGESFTQRLCLVFEVRDGLVHHFREYLAWPGGLR</sequence>
<protein>
    <submittedName>
        <fullName evidence="2">Nuclear transport factor 2 family protein</fullName>
    </submittedName>
</protein>
<dbReference type="SUPFAM" id="SSF54427">
    <property type="entry name" value="NTF2-like"/>
    <property type="match status" value="1"/>
</dbReference>
<dbReference type="EMBL" id="JBHSIU010000105">
    <property type="protein sequence ID" value="MFC5006567.1"/>
    <property type="molecule type" value="Genomic_DNA"/>
</dbReference>
<dbReference type="Proteomes" id="UP001595912">
    <property type="component" value="Unassembled WGS sequence"/>
</dbReference>
<comment type="caution">
    <text evidence="2">The sequence shown here is derived from an EMBL/GenBank/DDBJ whole genome shotgun (WGS) entry which is preliminary data.</text>
</comment>
<dbReference type="Pfam" id="PF12680">
    <property type="entry name" value="SnoaL_2"/>
    <property type="match status" value="1"/>
</dbReference>
<evidence type="ECO:0000313" key="2">
    <source>
        <dbReference type="EMBL" id="MFC5006567.1"/>
    </source>
</evidence>
<reference evidence="3" key="1">
    <citation type="journal article" date="2019" name="Int. J. Syst. Evol. Microbiol.">
        <title>The Global Catalogue of Microorganisms (GCM) 10K type strain sequencing project: providing services to taxonomists for standard genome sequencing and annotation.</title>
        <authorList>
            <consortium name="The Broad Institute Genomics Platform"/>
            <consortium name="The Broad Institute Genome Sequencing Center for Infectious Disease"/>
            <person name="Wu L."/>
            <person name="Ma J."/>
        </authorList>
    </citation>
    <scope>NUCLEOTIDE SEQUENCE [LARGE SCALE GENOMIC DNA]</scope>
    <source>
        <strain evidence="3">CGMCC 4.7152</strain>
    </source>
</reference>
<dbReference type="InterPro" id="IPR037401">
    <property type="entry name" value="SnoaL-like"/>
</dbReference>
<name>A0ABV9WCT0_9ACTN</name>
<dbReference type="InterPro" id="IPR032710">
    <property type="entry name" value="NTF2-like_dom_sf"/>
</dbReference>
<organism evidence="2 3">
    <name type="scientific">Dactylosporangium cerinum</name>
    <dbReference type="NCBI Taxonomy" id="1434730"/>
    <lineage>
        <taxon>Bacteria</taxon>
        <taxon>Bacillati</taxon>
        <taxon>Actinomycetota</taxon>
        <taxon>Actinomycetes</taxon>
        <taxon>Micromonosporales</taxon>
        <taxon>Micromonosporaceae</taxon>
        <taxon>Dactylosporangium</taxon>
    </lineage>
</organism>
<dbReference type="Gene3D" id="3.10.450.50">
    <property type="match status" value="1"/>
</dbReference>
<dbReference type="RefSeq" id="WP_380127199.1">
    <property type="nucleotide sequence ID" value="NZ_JBHSIU010000105.1"/>
</dbReference>
<keyword evidence="3" id="KW-1185">Reference proteome</keyword>
<gene>
    <name evidence="2" type="ORF">ACFPIJ_53195</name>
</gene>
<proteinExistence type="predicted"/>